<dbReference type="Ensembl" id="ENSFHET00000033650.1">
    <property type="protein sequence ID" value="ENSFHEP00000032023.1"/>
    <property type="gene ID" value="ENSFHEG00000018285.1"/>
</dbReference>
<feature type="region of interest" description="Disordered" evidence="6">
    <location>
        <begin position="697"/>
        <end position="716"/>
    </location>
</feature>
<dbReference type="Gene3D" id="1.10.287.1490">
    <property type="match status" value="1"/>
</dbReference>
<dbReference type="InterPro" id="IPR052116">
    <property type="entry name" value="Centro_Cilium_Assembly"/>
</dbReference>
<sequence>MTSAADLQAAPLVSGLEPGMGRSAAMLGLSAGLGGAEMELQKMLIDERIKCENHRTNYQTLKADHTSLQNEFLRVQGEVRRLLSEKQSEQEKLQLLLAELRGELLDKTRELEELRLQVMTPQRLELLRAQVQQEMEAPVRERFNKLEEETERYRSEYNKLRYEFTFIKSQCEHQREEHARVLEERRMRYEAEVSRLEKDREELVAQYQGSDALRDGKRVEALLREKAQLHQRLKGLEAEVAELRAQRENSGQQAESVQRVQIRQLTEFQAAVKSLEVERQSLRQQLERMESELRQSHEQNGQLTGRLHKAEREASALSSQIESLKHSHKLEMASVRLECARSKGEMERERDTLQGQADGLQADVEVLKAALERNKEALVEKEREIVRKVQSAREEEFIKSATLHEEKLELENRLAVLEQQRALQDASDQALKEEWEERLRSAQQGEDSARRELQNLRGKLQQQSSQLEELERRTAEITDLQQQNQELAAQLGALSRSESDLTDANQRLRETLDRVREELRAARGQAERSQHQAERVVEDRRLEWLEEKHKLQEREAELQHKYSQAKEKLQRAAVAQKKRKHQTENREKKLQDKIQLLEAKVEELQLEAAAAKKRSAFSEEQAQLKRRLKELQRRHNDFRRLLLGGQGPFSGGPPLMTSSLSFPVLGCEGPLSADLEGEFSVLRRRLESLESAQQQQLEELGSLVQKDRDATATPDP</sequence>
<dbReference type="PANTHER" id="PTHR23170">
    <property type="entry name" value="NY-REN-58 ANTIGEN"/>
    <property type="match status" value="1"/>
</dbReference>
<dbReference type="GO" id="GO:0060271">
    <property type="term" value="P:cilium assembly"/>
    <property type="evidence" value="ECO:0007669"/>
    <property type="project" value="Ensembl"/>
</dbReference>
<dbReference type="GO" id="GO:0097539">
    <property type="term" value="C:ciliary transition fiber"/>
    <property type="evidence" value="ECO:0007669"/>
    <property type="project" value="TreeGrafter"/>
</dbReference>
<keyword evidence="2" id="KW-0963">Cytoplasm</keyword>
<keyword evidence="8" id="KW-1185">Reference proteome</keyword>
<proteinExistence type="predicted"/>
<evidence type="ECO:0000256" key="3">
    <source>
        <dbReference type="ARBA" id="ARBA00023054"/>
    </source>
</evidence>
<dbReference type="Proteomes" id="UP000265000">
    <property type="component" value="Unplaced"/>
</dbReference>
<reference evidence="7" key="2">
    <citation type="submission" date="2025-09" db="UniProtKB">
        <authorList>
            <consortium name="Ensembl"/>
        </authorList>
    </citation>
    <scope>IDENTIFICATION</scope>
</reference>
<feature type="region of interest" description="Disordered" evidence="6">
    <location>
        <begin position="439"/>
        <end position="458"/>
    </location>
</feature>
<name>A0A3Q2QVF7_FUNHE</name>
<dbReference type="STRING" id="8078.ENSFHEP00000032023"/>
<organism evidence="7 8">
    <name type="scientific">Fundulus heteroclitus</name>
    <name type="common">Killifish</name>
    <name type="synonym">Mummichog</name>
    <dbReference type="NCBI Taxonomy" id="8078"/>
    <lineage>
        <taxon>Eukaryota</taxon>
        <taxon>Metazoa</taxon>
        <taxon>Chordata</taxon>
        <taxon>Craniata</taxon>
        <taxon>Vertebrata</taxon>
        <taxon>Euteleostomi</taxon>
        <taxon>Actinopterygii</taxon>
        <taxon>Neopterygii</taxon>
        <taxon>Teleostei</taxon>
        <taxon>Neoteleostei</taxon>
        <taxon>Acanthomorphata</taxon>
        <taxon>Ovalentaria</taxon>
        <taxon>Atherinomorphae</taxon>
        <taxon>Cyprinodontiformes</taxon>
        <taxon>Fundulidae</taxon>
        <taxon>Fundulus</taxon>
    </lineage>
</organism>
<dbReference type="AlphaFoldDB" id="A0A3Q2QVF7"/>
<reference evidence="7" key="1">
    <citation type="submission" date="2025-08" db="UniProtKB">
        <authorList>
            <consortium name="Ensembl"/>
        </authorList>
    </citation>
    <scope>IDENTIFICATION</scope>
</reference>
<dbReference type="PANTHER" id="PTHR23170:SF2">
    <property type="entry name" value="CENTROSOMAL PROTEIN OF 83 KDA"/>
    <property type="match status" value="1"/>
</dbReference>
<keyword evidence="4" id="KW-0206">Cytoskeleton</keyword>
<protein>
    <submittedName>
        <fullName evidence="7">Centrosomal protein 83</fullName>
    </submittedName>
</protein>
<dbReference type="GO" id="GO:0005814">
    <property type="term" value="C:centriole"/>
    <property type="evidence" value="ECO:0007669"/>
    <property type="project" value="TreeGrafter"/>
</dbReference>
<comment type="subcellular location">
    <subcellularLocation>
        <location evidence="1">Cytoplasm</location>
        <location evidence="1">Cytoskeleton</location>
        <location evidence="1">Microtubule organizing center</location>
        <location evidence="1">Centrosome</location>
    </subcellularLocation>
</comment>
<evidence type="ECO:0000256" key="1">
    <source>
        <dbReference type="ARBA" id="ARBA00004300"/>
    </source>
</evidence>
<dbReference type="GO" id="GO:0005794">
    <property type="term" value="C:Golgi apparatus"/>
    <property type="evidence" value="ECO:0007669"/>
    <property type="project" value="TreeGrafter"/>
</dbReference>
<dbReference type="GO" id="GO:0051660">
    <property type="term" value="P:establishment of centrosome localization"/>
    <property type="evidence" value="ECO:0007669"/>
    <property type="project" value="TreeGrafter"/>
</dbReference>
<evidence type="ECO:0000256" key="6">
    <source>
        <dbReference type="SAM" id="MobiDB-lite"/>
    </source>
</evidence>
<accession>A0A3Q2QVF7</accession>
<evidence type="ECO:0000256" key="5">
    <source>
        <dbReference type="SAM" id="Coils"/>
    </source>
</evidence>
<dbReference type="GO" id="GO:0005813">
    <property type="term" value="C:centrosome"/>
    <property type="evidence" value="ECO:0007669"/>
    <property type="project" value="UniProtKB-SubCell"/>
</dbReference>
<feature type="coiled-coil region" evidence="5">
    <location>
        <begin position="51"/>
        <end position="117"/>
    </location>
</feature>
<evidence type="ECO:0000256" key="2">
    <source>
        <dbReference type="ARBA" id="ARBA00022490"/>
    </source>
</evidence>
<keyword evidence="3 5" id="KW-0175">Coiled coil</keyword>
<evidence type="ECO:0000313" key="7">
    <source>
        <dbReference type="Ensembl" id="ENSFHEP00000032023.1"/>
    </source>
</evidence>
<evidence type="ECO:0000256" key="4">
    <source>
        <dbReference type="ARBA" id="ARBA00023212"/>
    </source>
</evidence>
<dbReference type="GeneTree" id="ENSGT00940000154003"/>
<evidence type="ECO:0000313" key="8">
    <source>
        <dbReference type="Proteomes" id="UP000265000"/>
    </source>
</evidence>